<evidence type="ECO:0000313" key="16">
    <source>
        <dbReference type="Proteomes" id="UP000233343"/>
    </source>
</evidence>
<keyword evidence="16" id="KW-1185">Reference proteome</keyword>
<dbReference type="GO" id="GO:0005737">
    <property type="term" value="C:cytoplasm"/>
    <property type="evidence" value="ECO:0007669"/>
    <property type="project" value="UniProtKB-SubCell"/>
</dbReference>
<evidence type="ECO:0000256" key="12">
    <source>
        <dbReference type="RuleBase" id="RU363038"/>
    </source>
</evidence>
<evidence type="ECO:0000256" key="6">
    <source>
        <dbReference type="ARBA" id="ARBA00022741"/>
    </source>
</evidence>
<dbReference type="InterPro" id="IPR009080">
    <property type="entry name" value="tRNAsynth_Ia_anticodon-bd"/>
</dbReference>
<accession>A0A2N0ZJU8</accession>
<dbReference type="InterPro" id="IPR008909">
    <property type="entry name" value="DALR_anticod-bd"/>
</dbReference>
<dbReference type="SMART" id="SM01016">
    <property type="entry name" value="Arg_tRNA_synt_N"/>
    <property type="match status" value="1"/>
</dbReference>
<feature type="short sequence motif" description="'HIGH' region" evidence="11">
    <location>
        <begin position="128"/>
        <end position="138"/>
    </location>
</feature>
<dbReference type="Proteomes" id="UP000233343">
    <property type="component" value="Unassembled WGS sequence"/>
</dbReference>
<dbReference type="SMART" id="SM00836">
    <property type="entry name" value="DALR_1"/>
    <property type="match status" value="1"/>
</dbReference>
<evidence type="ECO:0000256" key="2">
    <source>
        <dbReference type="ARBA" id="ARBA00005594"/>
    </source>
</evidence>
<dbReference type="Gene3D" id="3.40.50.620">
    <property type="entry name" value="HUPs"/>
    <property type="match status" value="1"/>
</dbReference>
<dbReference type="GO" id="GO:0005524">
    <property type="term" value="F:ATP binding"/>
    <property type="evidence" value="ECO:0007669"/>
    <property type="project" value="UniProtKB-UniRule"/>
</dbReference>
<dbReference type="PANTHER" id="PTHR11956">
    <property type="entry name" value="ARGINYL-TRNA SYNTHETASE"/>
    <property type="match status" value="1"/>
</dbReference>
<keyword evidence="8 11" id="KW-0648">Protein biosynthesis</keyword>
<keyword evidence="6 11" id="KW-0547">Nucleotide-binding</keyword>
<evidence type="ECO:0000256" key="11">
    <source>
        <dbReference type="HAMAP-Rule" id="MF_00123"/>
    </source>
</evidence>
<dbReference type="EC" id="6.1.1.19" evidence="11"/>
<feature type="domain" description="Arginyl tRNA synthetase N-terminal" evidence="14">
    <location>
        <begin position="11"/>
        <end position="90"/>
    </location>
</feature>
<keyword evidence="5 11" id="KW-0436">Ligase</keyword>
<dbReference type="FunFam" id="3.40.50.620:FF:000116">
    <property type="entry name" value="Arginine--tRNA ligase"/>
    <property type="match status" value="1"/>
</dbReference>
<dbReference type="PANTHER" id="PTHR11956:SF5">
    <property type="entry name" value="ARGININE--TRNA LIGASE, CYTOPLASMIC"/>
    <property type="match status" value="1"/>
</dbReference>
<evidence type="ECO:0000256" key="5">
    <source>
        <dbReference type="ARBA" id="ARBA00022598"/>
    </source>
</evidence>
<organism evidence="15 16">
    <name type="scientific">Cytobacillus horneckiae</name>
    <dbReference type="NCBI Taxonomy" id="549687"/>
    <lineage>
        <taxon>Bacteria</taxon>
        <taxon>Bacillati</taxon>
        <taxon>Bacillota</taxon>
        <taxon>Bacilli</taxon>
        <taxon>Bacillales</taxon>
        <taxon>Bacillaceae</taxon>
        <taxon>Cytobacillus</taxon>
    </lineage>
</organism>
<dbReference type="Pfam" id="PF00750">
    <property type="entry name" value="tRNA-synt_1d"/>
    <property type="match status" value="1"/>
</dbReference>
<comment type="subcellular location">
    <subcellularLocation>
        <location evidence="1 11">Cytoplasm</location>
    </subcellularLocation>
</comment>
<dbReference type="HAMAP" id="MF_00123">
    <property type="entry name" value="Arg_tRNA_synth"/>
    <property type="match status" value="1"/>
</dbReference>
<comment type="subunit">
    <text evidence="3 11">Monomer.</text>
</comment>
<dbReference type="Gene3D" id="3.30.1360.70">
    <property type="entry name" value="Arginyl tRNA synthetase N-terminal domain"/>
    <property type="match status" value="1"/>
</dbReference>
<comment type="similarity">
    <text evidence="2 11 12">Belongs to the class-I aminoacyl-tRNA synthetase family.</text>
</comment>
<evidence type="ECO:0000256" key="4">
    <source>
        <dbReference type="ARBA" id="ARBA00022490"/>
    </source>
</evidence>
<dbReference type="InterPro" id="IPR035684">
    <property type="entry name" value="ArgRS_core"/>
</dbReference>
<evidence type="ECO:0000256" key="3">
    <source>
        <dbReference type="ARBA" id="ARBA00011245"/>
    </source>
</evidence>
<dbReference type="InterPro" id="IPR014729">
    <property type="entry name" value="Rossmann-like_a/b/a_fold"/>
</dbReference>
<dbReference type="EMBL" id="PISD01000013">
    <property type="protein sequence ID" value="PKG29781.1"/>
    <property type="molecule type" value="Genomic_DNA"/>
</dbReference>
<evidence type="ECO:0000259" key="14">
    <source>
        <dbReference type="SMART" id="SM01016"/>
    </source>
</evidence>
<dbReference type="SUPFAM" id="SSF52374">
    <property type="entry name" value="Nucleotidylyl transferase"/>
    <property type="match status" value="1"/>
</dbReference>
<dbReference type="Gene3D" id="1.10.730.10">
    <property type="entry name" value="Isoleucyl-tRNA Synthetase, Domain 1"/>
    <property type="match status" value="1"/>
</dbReference>
<proteinExistence type="inferred from homology"/>
<evidence type="ECO:0000259" key="13">
    <source>
        <dbReference type="SMART" id="SM00836"/>
    </source>
</evidence>
<keyword evidence="4 11" id="KW-0963">Cytoplasm</keyword>
<evidence type="ECO:0000313" key="15">
    <source>
        <dbReference type="EMBL" id="PKG29781.1"/>
    </source>
</evidence>
<comment type="caution">
    <text evidence="15">The sequence shown here is derived from an EMBL/GenBank/DDBJ whole genome shotgun (WGS) entry which is preliminary data.</text>
</comment>
<dbReference type="PRINTS" id="PR01038">
    <property type="entry name" value="TRNASYNTHARG"/>
</dbReference>
<dbReference type="Pfam" id="PF03485">
    <property type="entry name" value="Arg_tRNA_synt_N"/>
    <property type="match status" value="1"/>
</dbReference>
<reference evidence="15 16" key="1">
    <citation type="journal article" date="2010" name="Int. J. Syst. Evol. Microbiol.">
        <title>Bacillus horneckiae sp. nov., isolated from a spacecraft-assembly clean room.</title>
        <authorList>
            <person name="Vaishampayan P."/>
            <person name="Probst A."/>
            <person name="Krishnamurthi S."/>
            <person name="Ghosh S."/>
            <person name="Osman S."/>
            <person name="McDowall A."/>
            <person name="Ruckmani A."/>
            <person name="Mayilraj S."/>
            <person name="Venkateswaran K."/>
        </authorList>
    </citation>
    <scope>NUCLEOTIDE SEQUENCE [LARGE SCALE GENOMIC DNA]</scope>
    <source>
        <strain evidence="16">1PO1SC</strain>
    </source>
</reference>
<dbReference type="InterPro" id="IPR005148">
    <property type="entry name" value="Arg-tRNA-synth_N"/>
</dbReference>
<comment type="catalytic activity">
    <reaction evidence="10 11">
        <text>tRNA(Arg) + L-arginine + ATP = L-arginyl-tRNA(Arg) + AMP + diphosphate</text>
        <dbReference type="Rhea" id="RHEA:20301"/>
        <dbReference type="Rhea" id="RHEA-COMP:9658"/>
        <dbReference type="Rhea" id="RHEA-COMP:9673"/>
        <dbReference type="ChEBI" id="CHEBI:30616"/>
        <dbReference type="ChEBI" id="CHEBI:32682"/>
        <dbReference type="ChEBI" id="CHEBI:33019"/>
        <dbReference type="ChEBI" id="CHEBI:78442"/>
        <dbReference type="ChEBI" id="CHEBI:78513"/>
        <dbReference type="ChEBI" id="CHEBI:456215"/>
        <dbReference type="EC" id="6.1.1.19"/>
    </reaction>
</comment>
<evidence type="ECO:0000256" key="10">
    <source>
        <dbReference type="ARBA" id="ARBA00049339"/>
    </source>
</evidence>
<evidence type="ECO:0000256" key="9">
    <source>
        <dbReference type="ARBA" id="ARBA00023146"/>
    </source>
</evidence>
<dbReference type="GO" id="GO:0006420">
    <property type="term" value="P:arginyl-tRNA aminoacylation"/>
    <property type="evidence" value="ECO:0007669"/>
    <property type="project" value="UniProtKB-UniRule"/>
</dbReference>
<evidence type="ECO:0000256" key="8">
    <source>
        <dbReference type="ARBA" id="ARBA00022917"/>
    </source>
</evidence>
<dbReference type="CDD" id="cd00671">
    <property type="entry name" value="ArgRS_core"/>
    <property type="match status" value="1"/>
</dbReference>
<protein>
    <recommendedName>
        <fullName evidence="11">Arginine--tRNA ligase</fullName>
        <ecNumber evidence="11">6.1.1.19</ecNumber>
    </recommendedName>
    <alternativeName>
        <fullName evidence="11">Arginyl-tRNA synthetase</fullName>
        <shortName evidence="11">ArgRS</shortName>
    </alternativeName>
</protein>
<dbReference type="SUPFAM" id="SSF47323">
    <property type="entry name" value="Anticodon-binding domain of a subclass of class I aminoacyl-tRNA synthetases"/>
    <property type="match status" value="1"/>
</dbReference>
<dbReference type="InterPro" id="IPR001278">
    <property type="entry name" value="Arg-tRNA-ligase"/>
</dbReference>
<dbReference type="CDD" id="cd07956">
    <property type="entry name" value="Anticodon_Ia_Arg"/>
    <property type="match status" value="1"/>
</dbReference>
<evidence type="ECO:0000256" key="1">
    <source>
        <dbReference type="ARBA" id="ARBA00004496"/>
    </source>
</evidence>
<dbReference type="InterPro" id="IPR036695">
    <property type="entry name" value="Arg-tRNA-synth_N_sf"/>
</dbReference>
<evidence type="ECO:0000256" key="7">
    <source>
        <dbReference type="ARBA" id="ARBA00022840"/>
    </source>
</evidence>
<dbReference type="AlphaFoldDB" id="A0A2N0ZJU8"/>
<sequence length="567" mass="64193">MEVIKVINFKEMVSKSLHDLIGDALEVKDVRRLIETPKHSSHGDVAFPCFILAKQLKKSPAKIAAELADRLSHPMIEKAEAAGPYLNIFFSKPNASKQIITSLVADGENYGNSNLGENKKVVIDFSSPNIAKPFSMGHLRSTVIGHALANIAEKIGYQPVRINHLGDWGTQFGKLITAYTKWGDEEKVRNSPIEELLKLYVQFHEEVKEEPALDDEARLWFKKLEQGDKQANLLWKWFREVSIEEFERIYQLLNIHFDFYHGEAFYNDKMDAVVKKLEDNGLLETSDGAEVVHLSDEQLPPCLIKKSDGATLYATRDLAAAFYRHNSYQFEKALYIVGQEQSVHFKQLKAVLKKLKADWADNMTHIPFGLYMKDGKKMSTRKGRVILLEDVLNEATSLAKENIEKKNPQLQNKEAIAKSVGIGAILFHDLKNDRMNHIEFSLNEMLTFEGETGPYLQYTHARACSLLRKTAAKPSMETGLNDVYSWEIVKLLHQYPHKVTAAFTQLSPSVIAKYLIDLAQAFNKYYGQIRILNHDAELPSRLALVKATTIVLADGMKVLGMDAPTEM</sequence>
<gene>
    <name evidence="11" type="primary">argS</name>
    <name evidence="15" type="ORF">CWS20_07615</name>
</gene>
<dbReference type="FunFam" id="1.10.730.10:FF:000006">
    <property type="entry name" value="Arginyl-tRNA synthetase 2, mitochondrial"/>
    <property type="match status" value="1"/>
</dbReference>
<dbReference type="SUPFAM" id="SSF55190">
    <property type="entry name" value="Arginyl-tRNA synthetase (ArgRS), N-terminal 'additional' domain"/>
    <property type="match status" value="1"/>
</dbReference>
<dbReference type="NCBIfam" id="TIGR00456">
    <property type="entry name" value="argS"/>
    <property type="match status" value="1"/>
</dbReference>
<keyword evidence="7 11" id="KW-0067">ATP-binding</keyword>
<keyword evidence="9 11" id="KW-0030">Aminoacyl-tRNA synthetase</keyword>
<dbReference type="GO" id="GO:0004814">
    <property type="term" value="F:arginine-tRNA ligase activity"/>
    <property type="evidence" value="ECO:0007669"/>
    <property type="project" value="UniProtKB-UniRule"/>
</dbReference>
<feature type="domain" description="DALR anticodon binding" evidence="13">
    <location>
        <begin position="456"/>
        <end position="567"/>
    </location>
</feature>
<dbReference type="Pfam" id="PF05746">
    <property type="entry name" value="DALR_1"/>
    <property type="match status" value="1"/>
</dbReference>
<name>A0A2N0ZJU8_9BACI</name>